<organism evidence="1 2">
    <name type="scientific">Teladorsagia circumcincta</name>
    <name type="common">Brown stomach worm</name>
    <name type="synonym">Ostertagia circumcincta</name>
    <dbReference type="NCBI Taxonomy" id="45464"/>
    <lineage>
        <taxon>Eukaryota</taxon>
        <taxon>Metazoa</taxon>
        <taxon>Ecdysozoa</taxon>
        <taxon>Nematoda</taxon>
        <taxon>Chromadorea</taxon>
        <taxon>Rhabditida</taxon>
        <taxon>Rhabditina</taxon>
        <taxon>Rhabditomorpha</taxon>
        <taxon>Strongyloidea</taxon>
        <taxon>Trichostrongylidae</taxon>
        <taxon>Teladorsagia</taxon>
    </lineage>
</organism>
<accession>A0A2G9T6Z1</accession>
<dbReference type="Proteomes" id="UP000230423">
    <property type="component" value="Unassembled WGS sequence"/>
</dbReference>
<dbReference type="AlphaFoldDB" id="A0A2G9T6Z1"/>
<dbReference type="Gene3D" id="3.60.10.10">
    <property type="entry name" value="Endonuclease/exonuclease/phosphatase"/>
    <property type="match status" value="1"/>
</dbReference>
<dbReference type="EMBL" id="KZ408271">
    <property type="protein sequence ID" value="PIO53695.1"/>
    <property type="molecule type" value="Genomic_DNA"/>
</dbReference>
<evidence type="ECO:0000313" key="1">
    <source>
        <dbReference type="EMBL" id="PIO53695.1"/>
    </source>
</evidence>
<dbReference type="SUPFAM" id="SSF56219">
    <property type="entry name" value="DNase I-like"/>
    <property type="match status" value="1"/>
</dbReference>
<evidence type="ECO:0008006" key="3">
    <source>
        <dbReference type="Google" id="ProtNLM"/>
    </source>
</evidence>
<gene>
    <name evidence="1" type="ORF">TELCIR_24962</name>
</gene>
<protein>
    <recommendedName>
        <fullName evidence="3">Endonuclease/exonuclease/phosphatase domain-containing protein</fullName>
    </recommendedName>
</protein>
<evidence type="ECO:0000313" key="2">
    <source>
        <dbReference type="Proteomes" id="UP000230423"/>
    </source>
</evidence>
<name>A0A2G9T6Z1_TELCI</name>
<sequence length="156" mass="17241">MACGNTVVLHSGHEDRHERGVGFVLSRRAADALVEWNPVNDRIITARFVTRHTCATVIQIYAPMEASSDEAKNDFYELLQVTVEKAPRRDMEIVLGDFNAKLGGDRCGFENTIGPFVSSEELSNNDDNGDHNELCSISNTNGFIRNSGALQKENAK</sequence>
<proteinExistence type="predicted"/>
<keyword evidence="2" id="KW-1185">Reference proteome</keyword>
<reference evidence="1 2" key="1">
    <citation type="submission" date="2015-09" db="EMBL/GenBank/DDBJ databases">
        <title>Draft genome of the parasitic nematode Teladorsagia circumcincta isolate WARC Sus (inbred).</title>
        <authorList>
            <person name="Mitreva M."/>
        </authorList>
    </citation>
    <scope>NUCLEOTIDE SEQUENCE [LARGE SCALE GENOMIC DNA]</scope>
    <source>
        <strain evidence="1 2">S</strain>
    </source>
</reference>
<dbReference type="OrthoDB" id="5864900at2759"/>
<dbReference type="InterPro" id="IPR036691">
    <property type="entry name" value="Endo/exonu/phosph_ase_sf"/>
</dbReference>